<feature type="domain" description="Enoyl reductase (ER)" evidence="1">
    <location>
        <begin position="10"/>
        <end position="333"/>
    </location>
</feature>
<evidence type="ECO:0000259" key="1">
    <source>
        <dbReference type="SMART" id="SM00829"/>
    </source>
</evidence>
<dbReference type="SMART" id="SM00829">
    <property type="entry name" value="PKS_ER"/>
    <property type="match status" value="1"/>
</dbReference>
<dbReference type="InterPro" id="IPR036291">
    <property type="entry name" value="NAD(P)-bd_dom_sf"/>
</dbReference>
<dbReference type="Pfam" id="PF00107">
    <property type="entry name" value="ADH_zinc_N"/>
    <property type="match status" value="1"/>
</dbReference>
<dbReference type="AlphaFoldDB" id="A0A1W1Y144"/>
<gene>
    <name evidence="2" type="ORF">SAMN02745857_04225</name>
</gene>
<dbReference type="InterPro" id="IPR013154">
    <property type="entry name" value="ADH-like_N"/>
</dbReference>
<accession>A0A1W1Y144</accession>
<dbReference type="InterPro" id="IPR052711">
    <property type="entry name" value="Zinc_ADH-like"/>
</dbReference>
<dbReference type="GO" id="GO:0016491">
    <property type="term" value="F:oxidoreductase activity"/>
    <property type="evidence" value="ECO:0007669"/>
    <property type="project" value="InterPro"/>
</dbReference>
<dbReference type="PANTHER" id="PTHR45033:SF2">
    <property type="entry name" value="ZINC-TYPE ALCOHOL DEHYDROGENASE-LIKE PROTEIN C1773.06C"/>
    <property type="match status" value="1"/>
</dbReference>
<evidence type="ECO:0000313" key="2">
    <source>
        <dbReference type="EMBL" id="SMC29883.1"/>
    </source>
</evidence>
<dbReference type="RefSeq" id="WP_084093130.1">
    <property type="nucleotide sequence ID" value="NZ_FWXD01000049.1"/>
</dbReference>
<dbReference type="PANTHER" id="PTHR45033">
    <property type="match status" value="1"/>
</dbReference>
<dbReference type="SUPFAM" id="SSF51735">
    <property type="entry name" value="NAD(P)-binding Rossmann-fold domains"/>
    <property type="match status" value="1"/>
</dbReference>
<dbReference type="Proteomes" id="UP000192761">
    <property type="component" value="Unassembled WGS sequence"/>
</dbReference>
<dbReference type="Pfam" id="PF08240">
    <property type="entry name" value="ADH_N"/>
    <property type="match status" value="1"/>
</dbReference>
<dbReference type="Gene3D" id="3.40.50.720">
    <property type="entry name" value="NAD(P)-binding Rossmann-like Domain"/>
    <property type="match status" value="1"/>
</dbReference>
<proteinExistence type="predicted"/>
<name>A0A1W1Y144_9NEIS</name>
<keyword evidence="3" id="KW-1185">Reference proteome</keyword>
<dbReference type="STRING" id="1121001.SAMN02745857_04225"/>
<dbReference type="EMBL" id="FWXD01000049">
    <property type="protein sequence ID" value="SMC29883.1"/>
    <property type="molecule type" value="Genomic_DNA"/>
</dbReference>
<dbReference type="Gene3D" id="3.90.180.10">
    <property type="entry name" value="Medium-chain alcohol dehydrogenases, catalytic domain"/>
    <property type="match status" value="1"/>
</dbReference>
<sequence>MQSYHMNLGAGLDGLLRKTRPVPQPGSGEVLVKVAAVSLNYRELMILLQGRYPLPVKPDVVAVSDGAGEVVAVGPGVTQRKVGERVVASIFPYWQDGPFTLEHAAQLGGSLDGMLSEYVLLPETALLPVPDYLSLTQAATLPCAAVTAWHALTGGRPLQPGQTVLTLGTGSVSLFALQLAQLFGARVIATTSSADKAARLRELGADAVIDYRQQPDWAAEVRRLTQGQGVDLVVEVAGATLAQSLQAVRLGGEIALIGSVGGGGAVLDASAILASGATLRPLAVGSRARFAAMLTAMAAGKVQPVIDRVFSFAQVAEAFAYYAGQSAPGKVVIKVGAL</sequence>
<evidence type="ECO:0000313" key="3">
    <source>
        <dbReference type="Proteomes" id="UP000192761"/>
    </source>
</evidence>
<organism evidence="2 3">
    <name type="scientific">Andreprevotia lacus DSM 23236</name>
    <dbReference type="NCBI Taxonomy" id="1121001"/>
    <lineage>
        <taxon>Bacteria</taxon>
        <taxon>Pseudomonadati</taxon>
        <taxon>Pseudomonadota</taxon>
        <taxon>Betaproteobacteria</taxon>
        <taxon>Neisseriales</taxon>
        <taxon>Chitinibacteraceae</taxon>
        <taxon>Andreprevotia</taxon>
    </lineage>
</organism>
<dbReference type="InterPro" id="IPR013149">
    <property type="entry name" value="ADH-like_C"/>
</dbReference>
<dbReference type="InterPro" id="IPR020843">
    <property type="entry name" value="ER"/>
</dbReference>
<reference evidence="2 3" key="1">
    <citation type="submission" date="2017-04" db="EMBL/GenBank/DDBJ databases">
        <authorList>
            <person name="Afonso C.L."/>
            <person name="Miller P.J."/>
            <person name="Scott M.A."/>
            <person name="Spackman E."/>
            <person name="Goraichik I."/>
            <person name="Dimitrov K.M."/>
            <person name="Suarez D.L."/>
            <person name="Swayne D.E."/>
        </authorList>
    </citation>
    <scope>NUCLEOTIDE SEQUENCE [LARGE SCALE GENOMIC DNA]</scope>
    <source>
        <strain evidence="2 3">DSM 23236</strain>
    </source>
</reference>
<dbReference type="SUPFAM" id="SSF50129">
    <property type="entry name" value="GroES-like"/>
    <property type="match status" value="1"/>
</dbReference>
<protein>
    <submittedName>
        <fullName evidence="2">NADPH:quinone reductase</fullName>
    </submittedName>
</protein>
<dbReference type="CDD" id="cd08276">
    <property type="entry name" value="MDR7"/>
    <property type="match status" value="1"/>
</dbReference>
<dbReference type="OrthoDB" id="9787435at2"/>
<dbReference type="InterPro" id="IPR011032">
    <property type="entry name" value="GroES-like_sf"/>
</dbReference>